<gene>
    <name evidence="2" type="ORF">ACE5LO_08580</name>
</gene>
<dbReference type="SMART" id="SM00886">
    <property type="entry name" value="Dabb"/>
    <property type="match status" value="1"/>
</dbReference>
<dbReference type="SUPFAM" id="SSF54909">
    <property type="entry name" value="Dimeric alpha+beta barrel"/>
    <property type="match status" value="1"/>
</dbReference>
<accession>A0ABV5BYV6</accession>
<evidence type="ECO:0000259" key="1">
    <source>
        <dbReference type="PROSITE" id="PS51502"/>
    </source>
</evidence>
<evidence type="ECO:0000313" key="2">
    <source>
        <dbReference type="EMBL" id="MFB5760448.1"/>
    </source>
</evidence>
<evidence type="ECO:0000313" key="3">
    <source>
        <dbReference type="Proteomes" id="UP001580430"/>
    </source>
</evidence>
<protein>
    <submittedName>
        <fullName evidence="2">Dabb family protein</fullName>
    </submittedName>
</protein>
<dbReference type="InterPro" id="IPR011008">
    <property type="entry name" value="Dimeric_a/b-barrel"/>
</dbReference>
<dbReference type="Proteomes" id="UP001580430">
    <property type="component" value="Unassembled WGS sequence"/>
</dbReference>
<dbReference type="PROSITE" id="PS51502">
    <property type="entry name" value="S_R_A_B_BARREL"/>
    <property type="match status" value="1"/>
</dbReference>
<organism evidence="2 3">
    <name type="scientific">Paenibacillus medicaginis</name>
    <dbReference type="NCBI Taxonomy" id="1470560"/>
    <lineage>
        <taxon>Bacteria</taxon>
        <taxon>Bacillati</taxon>
        <taxon>Bacillota</taxon>
        <taxon>Bacilli</taxon>
        <taxon>Bacillales</taxon>
        <taxon>Paenibacillaceae</taxon>
        <taxon>Paenibacillus</taxon>
    </lineage>
</organism>
<keyword evidence="3" id="KW-1185">Reference proteome</keyword>
<comment type="caution">
    <text evidence="2">The sequence shown here is derived from an EMBL/GenBank/DDBJ whole genome shotgun (WGS) entry which is preliminary data.</text>
</comment>
<proteinExistence type="predicted"/>
<dbReference type="PANTHER" id="PTHR37832">
    <property type="entry name" value="BLL2683 PROTEIN"/>
    <property type="match status" value="1"/>
</dbReference>
<feature type="domain" description="Stress-response A/B barrel" evidence="1">
    <location>
        <begin position="2"/>
        <end position="93"/>
    </location>
</feature>
<dbReference type="EMBL" id="JBHIRY010000006">
    <property type="protein sequence ID" value="MFB5760448.1"/>
    <property type="molecule type" value="Genomic_DNA"/>
</dbReference>
<name>A0ABV5BYV6_9BACL</name>
<dbReference type="PANTHER" id="PTHR37832:SF1">
    <property type="entry name" value="STRESS-RESPONSE A_B BARREL DOMAIN-CONTAINING PROTEIN"/>
    <property type="match status" value="1"/>
</dbReference>
<dbReference type="Gene3D" id="3.30.70.100">
    <property type="match status" value="1"/>
</dbReference>
<sequence>MIKHIVFFKLKDRSPESVEHTASVLRSMNGKIKEVLSLEVGVDVIRSERSFDISLTAVFEHLKDLQTYQLHPVHQEIIQHINEVKDVSFAVDYEI</sequence>
<dbReference type="InterPro" id="IPR013097">
    <property type="entry name" value="Dabb"/>
</dbReference>
<dbReference type="Pfam" id="PF07876">
    <property type="entry name" value="Dabb"/>
    <property type="match status" value="1"/>
</dbReference>
<reference evidence="2 3" key="1">
    <citation type="submission" date="2024-09" db="EMBL/GenBank/DDBJ databases">
        <title>Paenibacillus zeirhizospherea sp. nov., isolated from surface of the maize (Zea mays) roots in a horticulture field, Hungary.</title>
        <authorList>
            <person name="Marton D."/>
            <person name="Farkas M."/>
            <person name="Bedics A."/>
            <person name="Toth E."/>
            <person name="Tancsics A."/>
            <person name="Boka K."/>
            <person name="Marati G."/>
            <person name="Kriszt B."/>
            <person name="Cserhati M."/>
        </authorList>
    </citation>
    <scope>NUCLEOTIDE SEQUENCE [LARGE SCALE GENOMIC DNA]</scope>
    <source>
        <strain evidence="2 3">JCM 18446</strain>
    </source>
</reference>
<dbReference type="RefSeq" id="WP_375519610.1">
    <property type="nucleotide sequence ID" value="NZ_JBHIRY010000006.1"/>
</dbReference>